<protein>
    <submittedName>
        <fullName evidence="2">(apollo) hypothetical protein</fullName>
    </submittedName>
</protein>
<dbReference type="Proteomes" id="UP000691718">
    <property type="component" value="Unassembled WGS sequence"/>
</dbReference>
<dbReference type="EMBL" id="CAJQZP010001449">
    <property type="protein sequence ID" value="CAG5047378.1"/>
    <property type="molecule type" value="Genomic_DNA"/>
</dbReference>
<gene>
    <name evidence="2" type="ORF">PAPOLLO_LOCUS23899</name>
</gene>
<sequence length="253" mass="28839">MSDSEQVQDTQYIGSEDEMDHNTTVMDDNKHWIEDKENHKPGQAEEDTSQQKSNGLRRKLDEATAHHQSPKTTKLTTSMQEGVTPRPTTTAIHWIAQWERENILPTEINSVLGKSSLTIKEPSDTITISFISARQKTGGLTASLAKLSEQKNTNVLQLHAFSVFWSTLLPALIVIHLNKFSQEVITKLQNVQLINLVLELTREKKITLNIPKGEIIYIQNKAQHEICMTDEWVNTLLEPMKTYYSVPNMNYII</sequence>
<organism evidence="2 3">
    <name type="scientific">Parnassius apollo</name>
    <name type="common">Apollo butterfly</name>
    <name type="synonym">Papilio apollo</name>
    <dbReference type="NCBI Taxonomy" id="110799"/>
    <lineage>
        <taxon>Eukaryota</taxon>
        <taxon>Metazoa</taxon>
        <taxon>Ecdysozoa</taxon>
        <taxon>Arthropoda</taxon>
        <taxon>Hexapoda</taxon>
        <taxon>Insecta</taxon>
        <taxon>Pterygota</taxon>
        <taxon>Neoptera</taxon>
        <taxon>Endopterygota</taxon>
        <taxon>Lepidoptera</taxon>
        <taxon>Glossata</taxon>
        <taxon>Ditrysia</taxon>
        <taxon>Papilionoidea</taxon>
        <taxon>Papilionidae</taxon>
        <taxon>Parnassiinae</taxon>
        <taxon>Parnassini</taxon>
        <taxon>Parnassius</taxon>
        <taxon>Parnassius</taxon>
    </lineage>
</organism>
<evidence type="ECO:0000313" key="3">
    <source>
        <dbReference type="Proteomes" id="UP000691718"/>
    </source>
</evidence>
<comment type="caution">
    <text evidence="2">The sequence shown here is derived from an EMBL/GenBank/DDBJ whole genome shotgun (WGS) entry which is preliminary data.</text>
</comment>
<feature type="compositionally biased region" description="Polar residues" evidence="1">
    <location>
        <begin position="66"/>
        <end position="85"/>
    </location>
</feature>
<dbReference type="OrthoDB" id="7459292at2759"/>
<evidence type="ECO:0000313" key="2">
    <source>
        <dbReference type="EMBL" id="CAG5047378.1"/>
    </source>
</evidence>
<evidence type="ECO:0000256" key="1">
    <source>
        <dbReference type="SAM" id="MobiDB-lite"/>
    </source>
</evidence>
<dbReference type="AlphaFoldDB" id="A0A8S3XZT9"/>
<proteinExistence type="predicted"/>
<accession>A0A8S3XZT9</accession>
<name>A0A8S3XZT9_PARAO</name>
<feature type="region of interest" description="Disordered" evidence="1">
    <location>
        <begin position="1"/>
        <end position="85"/>
    </location>
</feature>
<reference evidence="2" key="1">
    <citation type="submission" date="2021-04" db="EMBL/GenBank/DDBJ databases">
        <authorList>
            <person name="Tunstrom K."/>
        </authorList>
    </citation>
    <scope>NUCLEOTIDE SEQUENCE</scope>
</reference>
<feature type="compositionally biased region" description="Basic and acidic residues" evidence="1">
    <location>
        <begin position="27"/>
        <end position="43"/>
    </location>
</feature>
<keyword evidence="3" id="KW-1185">Reference proteome</keyword>
<feature type="compositionally biased region" description="Polar residues" evidence="1">
    <location>
        <begin position="1"/>
        <end position="13"/>
    </location>
</feature>